<keyword evidence="6" id="KW-1185">Reference proteome</keyword>
<reference evidence="5" key="1">
    <citation type="submission" date="2021-04" db="EMBL/GenBank/DDBJ databases">
        <authorList>
            <person name="Zhang D.-C."/>
        </authorList>
    </citation>
    <scope>NUCLEOTIDE SEQUENCE</scope>
    <source>
        <strain evidence="5">CGMCC 1.15697</strain>
    </source>
</reference>
<evidence type="ECO:0000256" key="4">
    <source>
        <dbReference type="ARBA" id="ARBA00022833"/>
    </source>
</evidence>
<dbReference type="GO" id="GO:0046872">
    <property type="term" value="F:metal ion binding"/>
    <property type="evidence" value="ECO:0007669"/>
    <property type="project" value="UniProtKB-KW"/>
</dbReference>
<organism evidence="5 6">
    <name type="scientific">Marivibrio halodurans</name>
    <dbReference type="NCBI Taxonomy" id="2039722"/>
    <lineage>
        <taxon>Bacteria</taxon>
        <taxon>Pseudomonadati</taxon>
        <taxon>Pseudomonadota</taxon>
        <taxon>Alphaproteobacteria</taxon>
        <taxon>Rhodospirillales</taxon>
        <taxon>Rhodospirillaceae</taxon>
        <taxon>Marivibrio</taxon>
    </lineage>
</organism>
<dbReference type="InterPro" id="IPR008567">
    <property type="entry name" value="BKACE"/>
</dbReference>
<dbReference type="PANTHER" id="PTHR37418">
    <property type="entry name" value="3-KETO-5-AMINOHEXANOATE CLEAVAGE ENZYME-RELATED"/>
    <property type="match status" value="1"/>
</dbReference>
<dbReference type="Gene3D" id="3.20.20.70">
    <property type="entry name" value="Aldolase class I"/>
    <property type="match status" value="1"/>
</dbReference>
<evidence type="ECO:0000313" key="6">
    <source>
        <dbReference type="Proteomes" id="UP000672602"/>
    </source>
</evidence>
<dbReference type="EMBL" id="JAGMWN010000001">
    <property type="protein sequence ID" value="MBP5855803.1"/>
    <property type="molecule type" value="Genomic_DNA"/>
</dbReference>
<evidence type="ECO:0000256" key="1">
    <source>
        <dbReference type="ARBA" id="ARBA00001947"/>
    </source>
</evidence>
<name>A0A8J7SGL1_9PROT</name>
<dbReference type="Proteomes" id="UP000672602">
    <property type="component" value="Unassembled WGS sequence"/>
</dbReference>
<keyword evidence="2" id="KW-0808">Transferase</keyword>
<proteinExistence type="predicted"/>
<accession>A0A8J7SGL1</accession>
<dbReference type="PANTHER" id="PTHR37418:SF2">
    <property type="entry name" value="3-KETO-5-AMINOHEXANOATE CLEAVAGE ENZYME"/>
    <property type="match status" value="1"/>
</dbReference>
<gene>
    <name evidence="5" type="ORF">KAJ83_02200</name>
</gene>
<comment type="caution">
    <text evidence="5">The sequence shown here is derived from an EMBL/GenBank/DDBJ whole genome shotgun (WGS) entry which is preliminary data.</text>
</comment>
<protein>
    <submittedName>
        <fullName evidence="5">3-keto-5-aminohexanoate cleavage protein</fullName>
    </submittedName>
</protein>
<dbReference type="InterPro" id="IPR013785">
    <property type="entry name" value="Aldolase_TIM"/>
</dbReference>
<dbReference type="GO" id="GO:0043720">
    <property type="term" value="F:3-keto-5-aminohexanoate cleavage activity"/>
    <property type="evidence" value="ECO:0007669"/>
    <property type="project" value="InterPro"/>
</dbReference>
<evidence type="ECO:0000256" key="3">
    <source>
        <dbReference type="ARBA" id="ARBA00022723"/>
    </source>
</evidence>
<dbReference type="Pfam" id="PF05853">
    <property type="entry name" value="BKACE"/>
    <property type="match status" value="1"/>
</dbReference>
<evidence type="ECO:0000313" key="5">
    <source>
        <dbReference type="EMBL" id="MBP5855803.1"/>
    </source>
</evidence>
<dbReference type="RefSeq" id="WP_210680376.1">
    <property type="nucleotide sequence ID" value="NZ_JAGMWN010000001.1"/>
</dbReference>
<dbReference type="AlphaFoldDB" id="A0A8J7SGL1"/>
<comment type="cofactor">
    <cofactor evidence="1">
        <name>Zn(2+)</name>
        <dbReference type="ChEBI" id="CHEBI:29105"/>
    </cofactor>
</comment>
<sequence>MNKDVIITCAVTGSGATQDKHPDLPKTPAQIADSAVEAAKAGAAIVHIHVREDDGTPSRDPDKFEEVCERIRASGTDVVLNLTAGMGGDLTLGPPEDPLAIDHAATDMAPASERLAHVRRSMPEICTLDCGTMNFGHGDYIMTNTTRMLFALAKEIKEIGVKPEIEAFDTGNIVHAQELIDEGLIDAPALFQLCLGIPYGAPASTTSMKAMAEMLPKGSNWSAFGISRMQMPMVAQAVLLGGNVRVGLEDNLYLERGVLASNADLVAKARRIIELMGARVLTPDEARAKFQLTKHR</sequence>
<evidence type="ECO:0000256" key="2">
    <source>
        <dbReference type="ARBA" id="ARBA00022679"/>
    </source>
</evidence>
<keyword evidence="3" id="KW-0479">Metal-binding</keyword>
<keyword evidence="4" id="KW-0862">Zinc</keyword>